<accession>A0A927J0M9</accession>
<dbReference type="AlphaFoldDB" id="A0A927J0M9"/>
<sequence>MTLTQFLLARIADDEAAADSPVGSAGTFWSPARVRAECAAKRRIVTLAYEATGYDMTVDLERESDSRTESGVEFVGDRILRALATPYADHPDYEPRWGA</sequence>
<gene>
    <name evidence="1" type="ORF">IF651_11535</name>
</gene>
<dbReference type="Pfam" id="PF19730">
    <property type="entry name" value="DUF6221"/>
    <property type="match status" value="1"/>
</dbReference>
<name>A0A927J0M9_9MICO</name>
<organism evidence="1 2">
    <name type="scientific">Cellulosimicrobium arenosum</name>
    <dbReference type="NCBI Taxonomy" id="2708133"/>
    <lineage>
        <taxon>Bacteria</taxon>
        <taxon>Bacillati</taxon>
        <taxon>Actinomycetota</taxon>
        <taxon>Actinomycetes</taxon>
        <taxon>Micrococcales</taxon>
        <taxon>Promicromonosporaceae</taxon>
        <taxon>Cellulosimicrobium</taxon>
    </lineage>
</organism>
<protein>
    <submittedName>
        <fullName evidence="1">Uncharacterized protein</fullName>
    </submittedName>
</protein>
<keyword evidence="2" id="KW-1185">Reference proteome</keyword>
<dbReference type="Proteomes" id="UP000610846">
    <property type="component" value="Unassembled WGS sequence"/>
</dbReference>
<evidence type="ECO:0000313" key="2">
    <source>
        <dbReference type="Proteomes" id="UP000610846"/>
    </source>
</evidence>
<comment type="caution">
    <text evidence="1">The sequence shown here is derived from an EMBL/GenBank/DDBJ whole genome shotgun (WGS) entry which is preliminary data.</text>
</comment>
<evidence type="ECO:0000313" key="1">
    <source>
        <dbReference type="EMBL" id="MBD8079688.1"/>
    </source>
</evidence>
<reference evidence="1" key="2">
    <citation type="submission" date="2020-09" db="EMBL/GenBank/DDBJ databases">
        <authorList>
            <person name="Yu Y."/>
        </authorList>
    </citation>
    <scope>NUCLEOTIDE SEQUENCE</scope>
    <source>
        <strain evidence="1">KCTC 49039</strain>
    </source>
</reference>
<reference evidence="1" key="1">
    <citation type="journal article" date="2018" name="Curr. Microbiol.">
        <title>Cellulosimicrobium arenosum sp. nov., Isolated from Marine Sediment Sand.</title>
        <authorList>
            <person name="Oh M."/>
            <person name="Kim J.H."/>
            <person name="Yoon J.H."/>
            <person name="Schumann P."/>
            <person name="Kim W."/>
        </authorList>
    </citation>
    <scope>NUCLEOTIDE SEQUENCE</scope>
    <source>
        <strain evidence="1">KCTC 49039</strain>
    </source>
</reference>
<dbReference type="EMBL" id="JACYHB010000009">
    <property type="protein sequence ID" value="MBD8079688.1"/>
    <property type="molecule type" value="Genomic_DNA"/>
</dbReference>
<dbReference type="InterPro" id="IPR046193">
    <property type="entry name" value="DUF6221"/>
</dbReference>
<proteinExistence type="predicted"/>